<reference evidence="2" key="1">
    <citation type="journal article" date="2019" name="Int. J. Syst. Evol. Microbiol.">
        <title>The Global Catalogue of Microorganisms (GCM) 10K type strain sequencing project: providing services to taxonomists for standard genome sequencing and annotation.</title>
        <authorList>
            <consortium name="The Broad Institute Genomics Platform"/>
            <consortium name="The Broad Institute Genome Sequencing Center for Infectious Disease"/>
            <person name="Wu L."/>
            <person name="Ma J."/>
        </authorList>
    </citation>
    <scope>NUCLEOTIDE SEQUENCE [LARGE SCALE GENOMIC DNA]</scope>
    <source>
        <strain evidence="2">JCM 17687</strain>
    </source>
</reference>
<evidence type="ECO:0000313" key="1">
    <source>
        <dbReference type="EMBL" id="GAA5024831.1"/>
    </source>
</evidence>
<dbReference type="RefSeq" id="WP_345507055.1">
    <property type="nucleotide sequence ID" value="NZ_BAABIW010000011.1"/>
</dbReference>
<sequence length="60" mass="6325">MVVLVILMLVVTVLAVAVVGVVAVPAHRRGRDVLTAKGEGVARAARQRVGTLGRTRARTH</sequence>
<comment type="caution">
    <text evidence="1">The sequence shown here is derived from an EMBL/GenBank/DDBJ whole genome shotgun (WGS) entry which is preliminary data.</text>
</comment>
<accession>A0ABP9JAP3</accession>
<dbReference type="EMBL" id="BAABIW010000011">
    <property type="protein sequence ID" value="GAA5024831.1"/>
    <property type="molecule type" value="Genomic_DNA"/>
</dbReference>
<dbReference type="Proteomes" id="UP001500427">
    <property type="component" value="Unassembled WGS sequence"/>
</dbReference>
<evidence type="ECO:0000313" key="2">
    <source>
        <dbReference type="Proteomes" id="UP001500427"/>
    </source>
</evidence>
<keyword evidence="2" id="KW-1185">Reference proteome</keyword>
<organism evidence="1 2">
    <name type="scientific">Terrabacter aeriphilus</name>
    <dbReference type="NCBI Taxonomy" id="515662"/>
    <lineage>
        <taxon>Bacteria</taxon>
        <taxon>Bacillati</taxon>
        <taxon>Actinomycetota</taxon>
        <taxon>Actinomycetes</taxon>
        <taxon>Micrococcales</taxon>
        <taxon>Intrasporangiaceae</taxon>
        <taxon>Terrabacter</taxon>
    </lineage>
</organism>
<protein>
    <submittedName>
        <fullName evidence="1">Uncharacterized protein</fullName>
    </submittedName>
</protein>
<proteinExistence type="predicted"/>
<gene>
    <name evidence="1" type="ORF">GCM10023258_17210</name>
</gene>
<name>A0ABP9JAP3_9MICO</name>